<dbReference type="GO" id="GO:0008199">
    <property type="term" value="F:ferric iron binding"/>
    <property type="evidence" value="ECO:0007669"/>
    <property type="project" value="InterPro"/>
</dbReference>
<dbReference type="EMBL" id="SIMR01000010">
    <property type="protein sequence ID" value="TBC01469.1"/>
    <property type="molecule type" value="Genomic_DNA"/>
</dbReference>
<dbReference type="PIRSF" id="PIRSF005900">
    <property type="entry name" value="Dps"/>
    <property type="match status" value="1"/>
</dbReference>
<feature type="domain" description="Ferritin/DPS" evidence="3">
    <location>
        <begin position="19"/>
        <end position="157"/>
    </location>
</feature>
<dbReference type="PANTHER" id="PTHR42932:SF3">
    <property type="entry name" value="DNA PROTECTION DURING STARVATION PROTEIN"/>
    <property type="match status" value="1"/>
</dbReference>
<dbReference type="SUPFAM" id="SSF47240">
    <property type="entry name" value="Ferritin-like"/>
    <property type="match status" value="1"/>
</dbReference>
<dbReference type="Gene3D" id="1.20.1260.10">
    <property type="match status" value="1"/>
</dbReference>
<dbReference type="InterPro" id="IPR002177">
    <property type="entry name" value="DPS_DNA-bd"/>
</dbReference>
<dbReference type="Pfam" id="PF00210">
    <property type="entry name" value="Ferritin"/>
    <property type="match status" value="1"/>
</dbReference>
<accession>A0AB38HT67</accession>
<comment type="similarity">
    <text evidence="1 2">Belongs to the Dps family.</text>
</comment>
<evidence type="ECO:0000313" key="4">
    <source>
        <dbReference type="EMBL" id="TBC01469.1"/>
    </source>
</evidence>
<name>A0AB38HT67_9HYPH</name>
<dbReference type="CDD" id="cd01043">
    <property type="entry name" value="DPS"/>
    <property type="match status" value="1"/>
</dbReference>
<reference evidence="4 5" key="1">
    <citation type="submission" date="2019-02" db="EMBL/GenBank/DDBJ databases">
        <title>The genomic architecture of introgression among sibling species of bacteria.</title>
        <authorList>
            <person name="Cavassim M.I.A."/>
            <person name="Moeskjaer S."/>
            <person name="Moslemi C."/>
            <person name="Fields B."/>
            <person name="Bachmann A."/>
            <person name="Vilhjalmsson B."/>
            <person name="Schierup M.H."/>
            <person name="Young J.P.W."/>
            <person name="Andersen S.U."/>
        </authorList>
    </citation>
    <scope>NUCLEOTIDE SEQUENCE [LARGE SCALE GENOMIC DNA]</scope>
    <source>
        <strain evidence="4 5">SM92</strain>
    </source>
</reference>
<proteinExistence type="inferred from homology"/>
<dbReference type="InterPro" id="IPR008331">
    <property type="entry name" value="Ferritin_DPS_dom"/>
</dbReference>
<dbReference type="InterPro" id="IPR012347">
    <property type="entry name" value="Ferritin-like"/>
</dbReference>
<dbReference type="AlphaFoldDB" id="A0AB38HT67"/>
<dbReference type="PANTHER" id="PTHR42932">
    <property type="entry name" value="GENERAL STRESS PROTEIN 20U"/>
    <property type="match status" value="1"/>
</dbReference>
<evidence type="ECO:0000313" key="5">
    <source>
        <dbReference type="Proteomes" id="UP000294215"/>
    </source>
</evidence>
<protein>
    <submittedName>
        <fullName evidence="4">DNA starvation/stationary phase protection protein</fullName>
    </submittedName>
</protein>
<gene>
    <name evidence="4" type="ORF">ELH40_38380</name>
</gene>
<sequence length="160" mass="18088">MAAAPSERTTHNTVQALSEKINQILADNFALYLKTKNFHWHVKGPHFRDYHLMLDEQADGIFEIIDPLAERVRALGATTIRSLGQVMSLRTIADNDKEHLAPRLMLEELVRDTKIVTTSMRQALKLCDDLDDVATASLIEGYIEAAEKRIWFLRETVGAA</sequence>
<dbReference type="InterPro" id="IPR009078">
    <property type="entry name" value="Ferritin-like_SF"/>
</dbReference>
<evidence type="ECO:0000256" key="2">
    <source>
        <dbReference type="RuleBase" id="RU003875"/>
    </source>
</evidence>
<dbReference type="PRINTS" id="PR01346">
    <property type="entry name" value="HELNAPAPROT"/>
</dbReference>
<dbReference type="Proteomes" id="UP000294215">
    <property type="component" value="Unassembled WGS sequence"/>
</dbReference>
<comment type="caution">
    <text evidence="4">The sequence shown here is derived from an EMBL/GenBank/DDBJ whole genome shotgun (WGS) entry which is preliminary data.</text>
</comment>
<evidence type="ECO:0000256" key="1">
    <source>
        <dbReference type="ARBA" id="ARBA00009497"/>
    </source>
</evidence>
<organism evidence="4 5">
    <name type="scientific">Rhizobium ruizarguesonis</name>
    <dbReference type="NCBI Taxonomy" id="2081791"/>
    <lineage>
        <taxon>Bacteria</taxon>
        <taxon>Pseudomonadati</taxon>
        <taxon>Pseudomonadota</taxon>
        <taxon>Alphaproteobacteria</taxon>
        <taxon>Hyphomicrobiales</taxon>
        <taxon>Rhizobiaceae</taxon>
        <taxon>Rhizobium/Agrobacterium group</taxon>
        <taxon>Rhizobium</taxon>
    </lineage>
</organism>
<evidence type="ECO:0000259" key="3">
    <source>
        <dbReference type="Pfam" id="PF00210"/>
    </source>
</evidence>